<dbReference type="InterPro" id="IPR003607">
    <property type="entry name" value="HD/PDEase_dom"/>
</dbReference>
<dbReference type="NCBIfam" id="TIGR00277">
    <property type="entry name" value="HDIG"/>
    <property type="match status" value="1"/>
</dbReference>
<evidence type="ECO:0000259" key="2">
    <source>
        <dbReference type="SMART" id="SM00471"/>
    </source>
</evidence>
<feature type="transmembrane region" description="Helical" evidence="1">
    <location>
        <begin position="430"/>
        <end position="451"/>
    </location>
</feature>
<dbReference type="InterPro" id="IPR006674">
    <property type="entry name" value="HD_domain"/>
</dbReference>
<dbReference type="PANTHER" id="PTHR36442">
    <property type="entry name" value="CYCLIC-DI-AMP PHOSPHODIESTERASE PGPH"/>
    <property type="match status" value="1"/>
</dbReference>
<dbReference type="SMART" id="SM00471">
    <property type="entry name" value="HDc"/>
    <property type="match status" value="1"/>
</dbReference>
<dbReference type="Proteomes" id="UP000178086">
    <property type="component" value="Unassembled WGS sequence"/>
</dbReference>
<evidence type="ECO:0000256" key="1">
    <source>
        <dbReference type="SAM" id="Phobius"/>
    </source>
</evidence>
<feature type="transmembrane region" description="Helical" evidence="1">
    <location>
        <begin position="307"/>
        <end position="326"/>
    </location>
</feature>
<feature type="transmembrane region" description="Helical" evidence="1">
    <location>
        <begin position="332"/>
        <end position="361"/>
    </location>
</feature>
<organism evidence="3 4">
    <name type="scientific">Candidatus Aquicultor primus</name>
    <dbReference type="NCBI Taxonomy" id="1797195"/>
    <lineage>
        <taxon>Bacteria</taxon>
        <taxon>Bacillati</taxon>
        <taxon>Actinomycetota</taxon>
        <taxon>Candidatus Aquicultoria</taxon>
        <taxon>Candidatus Aquicultorales</taxon>
        <taxon>Candidatus Aquicultoraceae</taxon>
        <taxon>Candidatus Aquicultor</taxon>
    </lineage>
</organism>
<comment type="caution">
    <text evidence="3">The sequence shown here is derived from an EMBL/GenBank/DDBJ whole genome shotgun (WGS) entry which is preliminary data.</text>
</comment>
<keyword evidence="1" id="KW-0472">Membrane</keyword>
<dbReference type="Pfam" id="PF07698">
    <property type="entry name" value="7TM-7TMR_HD"/>
    <property type="match status" value="1"/>
</dbReference>
<reference evidence="3 4" key="1">
    <citation type="journal article" date="2016" name="Nat. Commun.">
        <title>Thousands of microbial genomes shed light on interconnected biogeochemical processes in an aquifer system.</title>
        <authorList>
            <person name="Anantharaman K."/>
            <person name="Brown C.T."/>
            <person name="Hug L.A."/>
            <person name="Sharon I."/>
            <person name="Castelle C.J."/>
            <person name="Probst A.J."/>
            <person name="Thomas B.C."/>
            <person name="Singh A."/>
            <person name="Wilkins M.J."/>
            <person name="Karaoz U."/>
            <person name="Brodie E.L."/>
            <person name="Williams K.H."/>
            <person name="Hubbard S.S."/>
            <person name="Banfield J.F."/>
        </authorList>
    </citation>
    <scope>NUCLEOTIDE SEQUENCE [LARGE SCALE GENOMIC DNA]</scope>
</reference>
<keyword evidence="1" id="KW-1133">Transmembrane helix</keyword>
<dbReference type="InterPro" id="IPR011624">
    <property type="entry name" value="Metal-dep_PHydrolase_7TM_extra"/>
</dbReference>
<dbReference type="InterPro" id="IPR006675">
    <property type="entry name" value="HDIG_dom"/>
</dbReference>
<feature type="transmembrane region" description="Helical" evidence="1">
    <location>
        <begin position="373"/>
        <end position="391"/>
    </location>
</feature>
<dbReference type="CDD" id="cd00077">
    <property type="entry name" value="HDc"/>
    <property type="match status" value="1"/>
</dbReference>
<dbReference type="Gene3D" id="1.10.3210.10">
    <property type="entry name" value="Hypothetical protein af1432"/>
    <property type="match status" value="1"/>
</dbReference>
<evidence type="ECO:0000313" key="4">
    <source>
        <dbReference type="Proteomes" id="UP000178086"/>
    </source>
</evidence>
<dbReference type="Pfam" id="PF07697">
    <property type="entry name" value="7TMR-HDED"/>
    <property type="match status" value="1"/>
</dbReference>
<dbReference type="SUPFAM" id="SSF109604">
    <property type="entry name" value="HD-domain/PDEase-like"/>
    <property type="match status" value="1"/>
</dbReference>
<dbReference type="InterPro" id="IPR011621">
    <property type="entry name" value="Metal-dep_PHydrolase_7TM_intra"/>
</dbReference>
<feature type="transmembrane region" description="Helical" evidence="1">
    <location>
        <begin position="397"/>
        <end position="418"/>
    </location>
</feature>
<dbReference type="PANTHER" id="PTHR36442:SF1">
    <property type="entry name" value="CYCLIC-DI-AMP PHOSPHODIESTERASE PGPH"/>
    <property type="match status" value="1"/>
</dbReference>
<gene>
    <name evidence="3" type="ORF">A2074_02645</name>
</gene>
<dbReference type="EMBL" id="MELI01000099">
    <property type="protein sequence ID" value="OFW32332.1"/>
    <property type="molecule type" value="Genomic_DNA"/>
</dbReference>
<accession>A0A1F2UH05</accession>
<dbReference type="InterPro" id="IPR052722">
    <property type="entry name" value="PgpH_phosphodiesterase"/>
</dbReference>
<dbReference type="Pfam" id="PF01966">
    <property type="entry name" value="HD"/>
    <property type="match status" value="1"/>
</dbReference>
<feature type="transmembrane region" description="Helical" evidence="1">
    <location>
        <begin position="276"/>
        <end position="295"/>
    </location>
</feature>
<feature type="domain" description="HD/PDEase" evidence="2">
    <location>
        <begin position="480"/>
        <end position="637"/>
    </location>
</feature>
<proteinExistence type="predicted"/>
<evidence type="ECO:0000313" key="3">
    <source>
        <dbReference type="EMBL" id="OFW32332.1"/>
    </source>
</evidence>
<dbReference type="AlphaFoldDB" id="A0A1F2UH05"/>
<keyword evidence="1" id="KW-0812">Transmembrane</keyword>
<sequence length="707" mass="78305">MTPNFGLDKIKDMPAIVDWKGKSLRRSLLALLLFTVILAILVVDFIPDRLTGLQVGKPSPKTVKATRDIEFVDFERTGALRNEASSHVEPVYNRDWSVEPQVIDSVHKFFGLVRQVRSNEVLTAEAKQDLLVKEVDSSFDKSVFKTVLHMPDTELNSTEALVVSNINRVYSDKITAENIGEKRIDFAEMAQSLTKNPSKNALIAEVGSFYFKPNYFYDAQGTDKLKKEAASGISPVLVNKQKGETIVREGEIVSSLQVKILRELGLLKRGIDLARIGGLALFALVSFIAFGLYLFNYQPKIHRSNRLIGVLSLIFISTIVIAKFVGPYYSYFLIPIGAAAMLTALLFNIETAIIMVLSLSLYSGLIGGQNYQYTLYGVLTGLFAIYAIYNIRHRTDLAIAGAWVTLATTILAITTTLLSGAGLVEIMKNLGWGLLGGISMAVLTIGTLPFLEKVFGITTDIKLVELSYANQPLLRELMMKAPGTYNHSIMAGNLAENAAEEIGANPLLARVGAYYHDIGKIKRPLFFVENQIGCENPHDHTNPSLSCLIITSHVKEGIDLGKKYHLPPEILDIINEHHGTSIVAFFYHKAKESVVKETINEENYRYSGQRPKSKEAALVMLADSVEAAARTIAKPTPGRIEQLIKRIVQSKLDDGQLNESNLTLNDIEKIIRSFTQLLTSLYHTRVEYPTVPVPQARSFTAHGDSNK</sequence>
<protein>
    <recommendedName>
        <fullName evidence="2">HD/PDEase domain-containing protein</fullName>
    </recommendedName>
</protein>
<feature type="transmembrane region" description="Helical" evidence="1">
    <location>
        <begin position="28"/>
        <end position="46"/>
    </location>
</feature>
<name>A0A1F2UH05_9ACTN</name>